<comment type="function">
    <text evidence="13">This enzyme catalyzes the 6-electron reduction of sulfite to sulfide. This is one of several activities required for the biosynthesis of L-cysteine from sulfate.</text>
</comment>
<dbReference type="InterPro" id="IPR023173">
    <property type="entry name" value="NADPH_Cyt_P450_Rdtase_alpha"/>
</dbReference>
<dbReference type="EMBL" id="KN881644">
    <property type="protein sequence ID" value="KIY52353.1"/>
    <property type="molecule type" value="Genomic_DNA"/>
</dbReference>
<dbReference type="GO" id="GO:0050660">
    <property type="term" value="F:flavin adenine dinucleotide binding"/>
    <property type="evidence" value="ECO:0007669"/>
    <property type="project" value="TreeGrafter"/>
</dbReference>
<evidence type="ECO:0000256" key="14">
    <source>
        <dbReference type="SAM" id="MobiDB-lite"/>
    </source>
</evidence>
<dbReference type="AlphaFoldDB" id="A0A0D7ANJ9"/>
<dbReference type="Gene3D" id="3.40.920.10">
    <property type="entry name" value="Pyruvate-ferredoxin oxidoreductase, PFOR, domain III"/>
    <property type="match status" value="1"/>
</dbReference>
<dbReference type="InterPro" id="IPR009014">
    <property type="entry name" value="Transketo_C/PFOR_II"/>
</dbReference>
<proteinExistence type="predicted"/>
<evidence type="ECO:0000256" key="10">
    <source>
        <dbReference type="ARBA" id="ARBA00022982"/>
    </source>
</evidence>
<evidence type="ECO:0000256" key="13">
    <source>
        <dbReference type="ARBA" id="ARBA00059320"/>
    </source>
</evidence>
<dbReference type="PANTHER" id="PTHR19384">
    <property type="entry name" value="NITRIC OXIDE SYNTHASE-RELATED"/>
    <property type="match status" value="1"/>
</dbReference>
<dbReference type="InterPro" id="IPR003097">
    <property type="entry name" value="CysJ-like_FAD-binding"/>
</dbReference>
<evidence type="ECO:0000256" key="4">
    <source>
        <dbReference type="ARBA" id="ARBA00012604"/>
    </source>
</evidence>
<dbReference type="InterPro" id="IPR017938">
    <property type="entry name" value="Riboflavin_synthase-like_b-brl"/>
</dbReference>
<dbReference type="PROSITE" id="PS51384">
    <property type="entry name" value="FAD_FR"/>
    <property type="match status" value="1"/>
</dbReference>
<organism evidence="16 17">
    <name type="scientific">Fistulina hepatica ATCC 64428</name>
    <dbReference type="NCBI Taxonomy" id="1128425"/>
    <lineage>
        <taxon>Eukaryota</taxon>
        <taxon>Fungi</taxon>
        <taxon>Dikarya</taxon>
        <taxon>Basidiomycota</taxon>
        <taxon>Agaricomycotina</taxon>
        <taxon>Agaricomycetes</taxon>
        <taxon>Agaricomycetidae</taxon>
        <taxon>Agaricales</taxon>
        <taxon>Fistulinaceae</taxon>
        <taxon>Fistulina</taxon>
    </lineage>
</organism>
<evidence type="ECO:0000313" key="17">
    <source>
        <dbReference type="Proteomes" id="UP000054144"/>
    </source>
</evidence>
<keyword evidence="9" id="KW-0521">NADP</keyword>
<keyword evidence="17" id="KW-1185">Reference proteome</keyword>
<evidence type="ECO:0000256" key="8">
    <source>
        <dbReference type="ARBA" id="ARBA00022827"/>
    </source>
</evidence>
<reference evidence="16 17" key="1">
    <citation type="journal article" date="2015" name="Fungal Genet. Biol.">
        <title>Evolution of novel wood decay mechanisms in Agaricales revealed by the genome sequences of Fistulina hepatica and Cylindrobasidium torrendii.</title>
        <authorList>
            <person name="Floudas D."/>
            <person name="Held B.W."/>
            <person name="Riley R."/>
            <person name="Nagy L.G."/>
            <person name="Koehler G."/>
            <person name="Ransdell A.S."/>
            <person name="Younus H."/>
            <person name="Chow J."/>
            <person name="Chiniquy J."/>
            <person name="Lipzen A."/>
            <person name="Tritt A."/>
            <person name="Sun H."/>
            <person name="Haridas S."/>
            <person name="LaButti K."/>
            <person name="Ohm R.A."/>
            <person name="Kues U."/>
            <person name="Blanchette R.A."/>
            <person name="Grigoriev I.V."/>
            <person name="Minto R.E."/>
            <person name="Hibbett D.S."/>
        </authorList>
    </citation>
    <scope>NUCLEOTIDE SEQUENCE [LARGE SCALE GENOMIC DNA]</scope>
    <source>
        <strain evidence="16 17">ATCC 64428</strain>
    </source>
</reference>
<evidence type="ECO:0000256" key="3">
    <source>
        <dbReference type="ARBA" id="ARBA00004774"/>
    </source>
</evidence>
<keyword evidence="10" id="KW-0249">Electron transport</keyword>
<dbReference type="CDD" id="cd06207">
    <property type="entry name" value="CyPoR_like"/>
    <property type="match status" value="1"/>
</dbReference>
<dbReference type="Gene3D" id="3.40.50.80">
    <property type="entry name" value="Nucleotide-binding domain of ferredoxin-NADP reductase (FNR) module"/>
    <property type="match status" value="1"/>
</dbReference>
<evidence type="ECO:0000256" key="12">
    <source>
        <dbReference type="ARBA" id="ARBA00052219"/>
    </source>
</evidence>
<sequence length="1031" mass="110754">MFADVSGQQTPLSSSGTLTTPPSPKLKGQASDQPSIYLNPRIQPSHALEYIASRPSTSSAVYIYDLAAQVGVGALSKEWRSTSVIDLQTRAGAGLALVGRLSESTSKDRHTGAMLTAYTTPAGLSAMAPALSYLPPASAASRLVLQVPNVAHVPETYSWSPSLASLSTSLALLPENIVVLLSATPQQIVDFASLSYQLTSHHVVHIFNHFGAGRETGHALAPLVSDAQPGSLRQALSRSNYNFFEYHGPQDAAEIVVVLNGPLALAVRAISGVGILIVNVLRPWDEEALSATLPLSVEKVHVLEDASAATPLHMDVLGSLMGKCSVRSHQYSVSQLQNFLNERVSLVDFLQVVIPGAPIAAPELSPSKKVLFFATSPSALDALPAVVAEVFYAEAMSVRLVSDLDVLSTSGAISRTSLLLAKAPTAKDTPLAWSKADLVIVLGSSLFKTHALLDTVKPGAIILAVTSSEELASTIPDITAARIRDLGLRLFAIDAKTLATELVDAAGPANDAVMNLLVYLAFLRLYLGVVASQKLVLQIAASSASKLERDLTVIGARAWTGLSEVLGAAPEVDTPPAAPLKRFDLNAIATEAKDGGLVVNGARVDSWHEAAKHLMFPAAYIPAAADVSSAGGEYARNPSLRPEVPERTFLVTCTVNRRLTPTDYDRNVFHLEFDTSGTGLKYSIGEALGVHGWNDTQEVLDFCEWYGVDPNGLVTIPVAAGDPRLHTRTVFQSLQQQIDLFGRPGKSFYTELAAYATEAVDRYALQFIGSSEGASTFKKLGEKDTVTFADVLRMYLSAHPSIENLCTLIGDIKPRHYSIASAQSVVGDRVDLLVVTVDWKTPTGALRYGQCTRYLAGLRVGQKVTVSIKPSVMKLPPDNRQPLIMAGLGTGAAPFRAFLQHRALLAAKGEVVGPVYYYFGSRHQSQEYLYGEEIEAFLGAGIITRAGLAFSRDGPRKVYIQHKMREDAFDLVHMLKEQSGVFYLCGPTWPVPDIYEALVSALTQYEGMTPESAGAYLEGLKEEERYVLEVY</sequence>
<dbReference type="SUPFAM" id="SSF53323">
    <property type="entry name" value="Pyruvate-ferredoxin oxidoreductase, PFOR, domain III"/>
    <property type="match status" value="1"/>
</dbReference>
<comment type="cofactor">
    <cofactor evidence="1">
        <name>FMN</name>
        <dbReference type="ChEBI" id="CHEBI:58210"/>
    </cofactor>
</comment>
<keyword evidence="7" id="KW-0288">FMN</keyword>
<evidence type="ECO:0000256" key="7">
    <source>
        <dbReference type="ARBA" id="ARBA00022643"/>
    </source>
</evidence>
<evidence type="ECO:0000256" key="9">
    <source>
        <dbReference type="ARBA" id="ARBA00022857"/>
    </source>
</evidence>
<dbReference type="GO" id="GO:0004783">
    <property type="term" value="F:sulfite reductase (NADPH) activity"/>
    <property type="evidence" value="ECO:0007669"/>
    <property type="project" value="UniProtKB-EC"/>
</dbReference>
<evidence type="ECO:0000256" key="2">
    <source>
        <dbReference type="ARBA" id="ARBA00001974"/>
    </source>
</evidence>
<evidence type="ECO:0000256" key="5">
    <source>
        <dbReference type="ARBA" id="ARBA00022448"/>
    </source>
</evidence>
<dbReference type="Gene3D" id="1.20.990.10">
    <property type="entry name" value="NADPH-cytochrome p450 Reductase, Chain A, domain 3"/>
    <property type="match status" value="1"/>
</dbReference>
<comment type="catalytic activity">
    <reaction evidence="12">
        <text>hydrogen sulfide + 3 NADP(+) + 3 H2O = sulfite + 3 NADPH + 4 H(+)</text>
        <dbReference type="Rhea" id="RHEA:13801"/>
        <dbReference type="ChEBI" id="CHEBI:15377"/>
        <dbReference type="ChEBI" id="CHEBI:15378"/>
        <dbReference type="ChEBI" id="CHEBI:17359"/>
        <dbReference type="ChEBI" id="CHEBI:29919"/>
        <dbReference type="ChEBI" id="CHEBI:57783"/>
        <dbReference type="ChEBI" id="CHEBI:58349"/>
        <dbReference type="EC" id="1.8.1.2"/>
    </reaction>
</comment>
<evidence type="ECO:0000256" key="6">
    <source>
        <dbReference type="ARBA" id="ARBA00022630"/>
    </source>
</evidence>
<dbReference type="SUPFAM" id="SSF52922">
    <property type="entry name" value="TK C-terminal domain-like"/>
    <property type="match status" value="1"/>
</dbReference>
<gene>
    <name evidence="16" type="ORF">FISHEDRAFT_56085</name>
</gene>
<dbReference type="Gene3D" id="2.40.30.10">
    <property type="entry name" value="Translation factors"/>
    <property type="match status" value="1"/>
</dbReference>
<dbReference type="PRINTS" id="PR00371">
    <property type="entry name" value="FPNCR"/>
</dbReference>
<protein>
    <recommendedName>
        <fullName evidence="4">assimilatory sulfite reductase (NADPH)</fullName>
        <ecNumber evidence="4">1.8.1.2</ecNumber>
    </recommendedName>
</protein>
<keyword evidence="5" id="KW-0813">Transport</keyword>
<accession>A0A0D7ANJ9</accession>
<evidence type="ECO:0000256" key="1">
    <source>
        <dbReference type="ARBA" id="ARBA00001917"/>
    </source>
</evidence>
<dbReference type="InterPro" id="IPR001709">
    <property type="entry name" value="Flavoprot_Pyr_Nucl_cyt_Rdtase"/>
</dbReference>
<evidence type="ECO:0000313" key="16">
    <source>
        <dbReference type="EMBL" id="KIY52353.1"/>
    </source>
</evidence>
<comment type="cofactor">
    <cofactor evidence="2">
        <name>FAD</name>
        <dbReference type="ChEBI" id="CHEBI:57692"/>
    </cofactor>
</comment>
<dbReference type="SUPFAM" id="SSF52343">
    <property type="entry name" value="Ferredoxin reductase-like, C-terminal NADP-linked domain"/>
    <property type="match status" value="1"/>
</dbReference>
<dbReference type="InterPro" id="IPR017927">
    <property type="entry name" value="FAD-bd_FR_type"/>
</dbReference>
<keyword evidence="8" id="KW-0274">FAD</keyword>
<feature type="domain" description="FAD-binding FR-type" evidence="15">
    <location>
        <begin position="646"/>
        <end position="877"/>
    </location>
</feature>
<evidence type="ECO:0000259" key="15">
    <source>
        <dbReference type="PROSITE" id="PS51384"/>
    </source>
</evidence>
<dbReference type="InterPro" id="IPR002869">
    <property type="entry name" value="Pyrv_flavodox_OxRed_cen"/>
</dbReference>
<dbReference type="GO" id="GO:0005829">
    <property type="term" value="C:cytosol"/>
    <property type="evidence" value="ECO:0007669"/>
    <property type="project" value="TreeGrafter"/>
</dbReference>
<dbReference type="EC" id="1.8.1.2" evidence="4"/>
<dbReference type="PANTHER" id="PTHR19384:SF109">
    <property type="entry name" value="SULFITE REDUCTASE [NADPH] FLAVOPROTEIN COMPONENT"/>
    <property type="match status" value="1"/>
</dbReference>
<dbReference type="FunFam" id="1.20.990.10:FF:000010">
    <property type="entry name" value="Sulfite reductase [NADPH] flavoprotein component"/>
    <property type="match status" value="1"/>
</dbReference>
<dbReference type="GO" id="GO:0010181">
    <property type="term" value="F:FMN binding"/>
    <property type="evidence" value="ECO:0007669"/>
    <property type="project" value="TreeGrafter"/>
</dbReference>
<keyword evidence="6" id="KW-0285">Flavoprotein</keyword>
<dbReference type="Gene3D" id="3.40.50.970">
    <property type="match status" value="1"/>
</dbReference>
<dbReference type="Pfam" id="PF00667">
    <property type="entry name" value="FAD_binding_1"/>
    <property type="match status" value="1"/>
</dbReference>
<dbReference type="OrthoDB" id="1856718at2759"/>
<dbReference type="SUPFAM" id="SSF63380">
    <property type="entry name" value="Riboflavin synthase domain-like"/>
    <property type="match status" value="1"/>
</dbReference>
<dbReference type="Pfam" id="PF00175">
    <property type="entry name" value="NAD_binding_1"/>
    <property type="match status" value="1"/>
</dbReference>
<dbReference type="InterPro" id="IPR039261">
    <property type="entry name" value="FNR_nucleotide-bd"/>
</dbReference>
<comment type="pathway">
    <text evidence="3">Sulfur metabolism; hydrogen sulfide biosynthesis; hydrogen sulfide from sulfite (NADPH route): step 1/1.</text>
</comment>
<evidence type="ECO:0000256" key="11">
    <source>
        <dbReference type="ARBA" id="ARBA00023002"/>
    </source>
</evidence>
<feature type="compositionally biased region" description="Low complexity" evidence="14">
    <location>
        <begin position="10"/>
        <end position="28"/>
    </location>
</feature>
<feature type="region of interest" description="Disordered" evidence="14">
    <location>
        <begin position="1"/>
        <end position="38"/>
    </location>
</feature>
<name>A0A0D7ANJ9_9AGAR</name>
<keyword evidence="11" id="KW-0560">Oxidoreductase</keyword>
<dbReference type="InterPro" id="IPR001433">
    <property type="entry name" value="OxRdtase_FAD/NAD-bd"/>
</dbReference>
<dbReference type="Proteomes" id="UP000054144">
    <property type="component" value="Unassembled WGS sequence"/>
</dbReference>